<feature type="compositionally biased region" description="Basic and acidic residues" evidence="6">
    <location>
        <begin position="747"/>
        <end position="771"/>
    </location>
</feature>
<feature type="compositionally biased region" description="Polar residues" evidence="6">
    <location>
        <begin position="1423"/>
        <end position="1433"/>
    </location>
</feature>
<feature type="coiled-coil region" evidence="5">
    <location>
        <begin position="32"/>
        <end position="130"/>
    </location>
</feature>
<dbReference type="GO" id="GO:0005814">
    <property type="term" value="C:centriole"/>
    <property type="evidence" value="ECO:0007669"/>
    <property type="project" value="UniProtKB-SubCell"/>
</dbReference>
<dbReference type="PANTHER" id="PTHR20544:SF0">
    <property type="entry name" value="NUCLEOPROTEIN TPR_MLP1 DOMAIN-CONTAINING PROTEIN"/>
    <property type="match status" value="1"/>
</dbReference>
<sequence length="1568" mass="177100">MSSCNKCLQCGCGTSHRGLSNNNNSAYLSDLLRMTEQKLLDLQQEAKSSKRTVRDKDDLIAELKAQVASRELEISRLQGLLAGGRSVTAIIEDNRLQAAHAHLHQMQMHIDMLSTNNDELERKLKNVLGDTHDAMNRAVELADENSGLSKTLRNVAKTNRMLEEDVITTELTLSQSLQRTKEHLMGCEVDLSEQHRLYHLMRDERNRLHKDMVMVRHDYSRLTCDHARLVEERGPLLEDNHRMEAQLCHSHEEKKHQLDKINRLTVQVEELENQKTKLIKEGEDLKTTLTNLQEEKDVVEQSKAFFSGETEKLQAEKQEMEEEIKNLDQQKDYFKGEMNKLEEQNRSMEEARDFVNADIGTLQAQQKQMEQERDFLTDQLNQAQSERQQVEREREYYSEQVVQLLDILKSKPTSTPSTPLVGKSRKPLDPEAELAKVTHEREVLRQERDYLKVQLNAAKRQQGQQQLASGSRRSSGPSPPLSSGPLRTSPTLPGSPPTDATIASSGEVENLRRERDSFKKQMEYYRQQASNMPTSRRGSPPDADLAGVRSLSPQGDISALQHDIKMAQQERDFFRQQYENLKSTLGRSSSAGSDQSLSDVIRERDIIQKERDYYRSQYNDITQKMSQSALSPAGPSQALKQEMQSVMAEKKAAVVAKADLEAQIRNLTAKISELERDKNEINSHASELHKAVEKLQDAATKRYPPSTQSFIMDIRKSRDSALADLEKLKKEREELRNKLKMLTSMQMREKASAEEDAKNSRYQNEEGKRTMGEQQQRLQSQGTLVGSLQDQVQSLQDALQLANMQLASTGQEADKYKRVLESKLGELGGTEDALNQRASQLTMAESRIIALESEEARLQNVVAKMQELKADLQNDIQRLDQDKDKLISDLDHKTEQLADTREELKKREATIVEREADLTKLQGKLDATLSTLSGEQRKLQNEEKRSSRLDQDLAAMVAARDAALKEIKRLQSELLLFTQDMKKLKEEFEKVKVSKDNFKRKAQEYCRTLEELTSLMYSKEGEQSDLRKQYLSLNEVVSSLKVINTSLEENLSTRTQDCSKMETMMAKFKEEREQLINQMMESSQRVDELESACSTLEEEKYEIEKELLNTQELAKKLDMSKSQAETEVARMTSTLEKALSEKRNAEAKVAALTQQINSERTALRSMEEALNDHRRSEWSSETTSKQLEMERNQLHRKVQSLKEDLDNEVSEVKRLRARTAQYENEVERLRRELTDERYERERSTQELRRVTRYQKMNKALDELETTSITTSTNLEGTGPLTRTSPHITPSHTAVPSHPAISTAPAYTSNSSVNTYPEHTSAHGVSALVTSPINTLVHTAPSAHTLSHSASPSHVVSYSQSGFSLHSNEQSTFVRRSSGRSLSTPSHSGSVSSVAPPLSRQHIHSKSPPLYSSSSDTGLERSQAHSTSSDSQNAPWKLAFGSRDSELVSRGISNESIRSTLSSHKKDSHPYRPLNISRGPITGIPSTTHIPRNSSISSLPGSSSKNIRSDLPRSSSSIPLMTPGSSLPHSSAPSQASAHSADSDVPSVRPKEHSSVPDNAISRDSDSWG</sequence>
<accession>A0AAV2PZ97</accession>
<comment type="similarity">
    <text evidence="4">Belongs to the CEP135/TSGA10 family.</text>
</comment>
<feature type="region of interest" description="Disordered" evidence="6">
    <location>
        <begin position="1368"/>
        <end position="1435"/>
    </location>
</feature>
<evidence type="ECO:0000313" key="8">
    <source>
        <dbReference type="Proteomes" id="UP001497623"/>
    </source>
</evidence>
<feature type="compositionally biased region" description="Low complexity" evidence="6">
    <location>
        <begin position="1524"/>
        <end position="1543"/>
    </location>
</feature>
<feature type="compositionally biased region" description="Basic and acidic residues" evidence="6">
    <location>
        <begin position="426"/>
        <end position="442"/>
    </location>
</feature>
<keyword evidence="2" id="KW-0963">Cytoplasm</keyword>
<reference evidence="7 8" key="1">
    <citation type="submission" date="2024-05" db="EMBL/GenBank/DDBJ databases">
        <authorList>
            <person name="Wallberg A."/>
        </authorList>
    </citation>
    <scope>NUCLEOTIDE SEQUENCE [LARGE SCALE GENOMIC DNA]</scope>
</reference>
<proteinExistence type="inferred from homology"/>
<organism evidence="7 8">
    <name type="scientific">Meganyctiphanes norvegica</name>
    <name type="common">Northern krill</name>
    <name type="synonym">Thysanopoda norvegica</name>
    <dbReference type="NCBI Taxonomy" id="48144"/>
    <lineage>
        <taxon>Eukaryota</taxon>
        <taxon>Metazoa</taxon>
        <taxon>Ecdysozoa</taxon>
        <taxon>Arthropoda</taxon>
        <taxon>Crustacea</taxon>
        <taxon>Multicrustacea</taxon>
        <taxon>Malacostraca</taxon>
        <taxon>Eumalacostraca</taxon>
        <taxon>Eucarida</taxon>
        <taxon>Euphausiacea</taxon>
        <taxon>Euphausiidae</taxon>
        <taxon>Meganyctiphanes</taxon>
    </lineage>
</organism>
<feature type="compositionally biased region" description="Basic and acidic residues" evidence="6">
    <location>
        <begin position="509"/>
        <end position="523"/>
    </location>
</feature>
<feature type="compositionally biased region" description="Polar residues" evidence="6">
    <location>
        <begin position="772"/>
        <end position="782"/>
    </location>
</feature>
<dbReference type="SUPFAM" id="SSF58100">
    <property type="entry name" value="Bacterial hemolysins"/>
    <property type="match status" value="1"/>
</dbReference>
<feature type="compositionally biased region" description="Low complexity" evidence="6">
    <location>
        <begin position="1493"/>
        <end position="1503"/>
    </location>
</feature>
<feature type="compositionally biased region" description="Polar residues" evidence="6">
    <location>
        <begin position="1483"/>
        <end position="1492"/>
    </location>
</feature>
<feature type="coiled-coil region" evidence="5">
    <location>
        <begin position="557"/>
        <end position="584"/>
    </location>
</feature>
<feature type="region of interest" description="Disordered" evidence="6">
    <location>
        <begin position="1457"/>
        <end position="1568"/>
    </location>
</feature>
<keyword evidence="3" id="KW-0206">Cytoskeleton</keyword>
<evidence type="ECO:0000256" key="1">
    <source>
        <dbReference type="ARBA" id="ARBA00004114"/>
    </source>
</evidence>
<feature type="region of interest" description="Disordered" evidence="6">
    <location>
        <begin position="745"/>
        <end position="782"/>
    </location>
</feature>
<evidence type="ECO:0000313" key="7">
    <source>
        <dbReference type="EMBL" id="CAL4066396.1"/>
    </source>
</evidence>
<feature type="compositionally biased region" description="Low complexity" evidence="6">
    <location>
        <begin position="1380"/>
        <end position="1392"/>
    </location>
</feature>
<feature type="coiled-coil region" evidence="5">
    <location>
        <begin position="1058"/>
        <end position="1246"/>
    </location>
</feature>
<feature type="region of interest" description="Disordered" evidence="6">
    <location>
        <begin position="408"/>
        <end position="442"/>
    </location>
</feature>
<evidence type="ECO:0000256" key="2">
    <source>
        <dbReference type="ARBA" id="ARBA00022490"/>
    </source>
</evidence>
<gene>
    <name evidence="7" type="ORF">MNOR_LOCUS5643</name>
</gene>
<feature type="region of interest" description="Disordered" evidence="6">
    <location>
        <begin position="1288"/>
        <end position="1310"/>
    </location>
</feature>
<keyword evidence="5" id="KW-0175">Coiled coil</keyword>
<dbReference type="EMBL" id="CAXKWB010002213">
    <property type="protein sequence ID" value="CAL4066396.1"/>
    <property type="molecule type" value="Genomic_DNA"/>
</dbReference>
<feature type="compositionally biased region" description="Polar residues" evidence="6">
    <location>
        <begin position="459"/>
        <end position="468"/>
    </location>
</feature>
<feature type="region of interest" description="Disordered" evidence="6">
    <location>
        <begin position="454"/>
        <end position="550"/>
    </location>
</feature>
<feature type="compositionally biased region" description="Polar residues" evidence="6">
    <location>
        <begin position="527"/>
        <end position="537"/>
    </location>
</feature>
<feature type="coiled-coil region" evidence="5">
    <location>
        <begin position="848"/>
        <end position="1015"/>
    </location>
</feature>
<feature type="compositionally biased region" description="Basic and acidic residues" evidence="6">
    <location>
        <begin position="1548"/>
        <end position="1568"/>
    </location>
</feature>
<name>A0AAV2PZ97_MEGNR</name>
<comment type="subcellular location">
    <subcellularLocation>
        <location evidence="1">Cytoplasm</location>
        <location evidence="1">Cytoskeleton</location>
        <location evidence="1">Microtubule organizing center</location>
        <location evidence="1">Centrosome</location>
        <location evidence="1">Centriole</location>
    </subcellularLocation>
</comment>
<feature type="compositionally biased region" description="Low complexity" evidence="6">
    <location>
        <begin position="483"/>
        <end position="492"/>
    </location>
</feature>
<keyword evidence="8" id="KW-1185">Reference proteome</keyword>
<evidence type="ECO:0000256" key="5">
    <source>
        <dbReference type="SAM" id="Coils"/>
    </source>
</evidence>
<feature type="compositionally biased region" description="Low complexity" evidence="6">
    <location>
        <begin position="1405"/>
        <end position="1414"/>
    </location>
</feature>
<dbReference type="PANTHER" id="PTHR20544">
    <property type="entry name" value="CENTROSOMAL PROTEIN CEP135"/>
    <property type="match status" value="1"/>
</dbReference>
<evidence type="ECO:0000256" key="6">
    <source>
        <dbReference type="SAM" id="MobiDB-lite"/>
    </source>
</evidence>
<comment type="caution">
    <text evidence="7">The sequence shown here is derived from an EMBL/GenBank/DDBJ whole genome shotgun (WGS) entry which is preliminary data.</text>
</comment>
<dbReference type="InterPro" id="IPR051877">
    <property type="entry name" value="Centriole_BasalBody_StrucProt"/>
</dbReference>
<dbReference type="Gene3D" id="6.10.250.3110">
    <property type="match status" value="1"/>
</dbReference>
<evidence type="ECO:0000256" key="3">
    <source>
        <dbReference type="ARBA" id="ARBA00023212"/>
    </source>
</evidence>
<feature type="coiled-coil region" evidence="5">
    <location>
        <begin position="254"/>
        <end position="400"/>
    </location>
</feature>
<feature type="coiled-coil region" evidence="5">
    <location>
        <begin position="650"/>
        <end position="745"/>
    </location>
</feature>
<dbReference type="Proteomes" id="UP001497623">
    <property type="component" value="Unassembled WGS sequence"/>
</dbReference>
<protein>
    <submittedName>
        <fullName evidence="7">Uncharacterized protein</fullName>
    </submittedName>
</protein>
<evidence type="ECO:0000256" key="4">
    <source>
        <dbReference type="ARBA" id="ARBA00038123"/>
    </source>
</evidence>